<keyword evidence="4" id="KW-0496">Mitochondrion</keyword>
<accession>A0A7G9IW69</accession>
<proteinExistence type="inferred from homology"/>
<reference evidence="4" key="1">
    <citation type="submission" date="2020-07" db="EMBL/GenBank/DDBJ databases">
        <title>Complete mitochondrial genomes reveal population-level patterns in the widespread red alga Gelidiella fanii (Gelidiales, Rhodophyta).</title>
        <authorList>
            <person name="Boo G.H."/>
            <person name="Zubia M."/>
            <person name="Hughey J.R."/>
            <person name="Sherwood A.R."/>
            <person name="Fujii M.T."/>
            <person name="Boo S.M."/>
            <person name="Miller K.A."/>
        </authorList>
    </citation>
    <scope>NUCLEOTIDE SEQUENCE</scope>
</reference>
<dbReference type="InterPro" id="IPR036419">
    <property type="entry name" value="Ribosomal_S3_C_sf"/>
</dbReference>
<dbReference type="Gene3D" id="3.30.1140.32">
    <property type="entry name" value="Ribosomal protein S3, C-terminal domain"/>
    <property type="match status" value="1"/>
</dbReference>
<dbReference type="GO" id="GO:0003723">
    <property type="term" value="F:RNA binding"/>
    <property type="evidence" value="ECO:0007669"/>
    <property type="project" value="InterPro"/>
</dbReference>
<keyword evidence="2 4" id="KW-0689">Ribosomal protein</keyword>
<geneLocation type="mitochondrion" evidence="4"/>
<dbReference type="AlphaFoldDB" id="A0A7G9IW69"/>
<dbReference type="GO" id="GO:1990904">
    <property type="term" value="C:ribonucleoprotein complex"/>
    <property type="evidence" value="ECO:0007669"/>
    <property type="project" value="UniProtKB-KW"/>
</dbReference>
<dbReference type="EMBL" id="MT742603">
    <property type="protein sequence ID" value="QNM39613.1"/>
    <property type="molecule type" value="Genomic_DNA"/>
</dbReference>
<dbReference type="GeneID" id="62620136"/>
<name>A0A7G9IW69_9FLOR</name>
<dbReference type="SUPFAM" id="SSF54821">
    <property type="entry name" value="Ribosomal protein S3 C-terminal domain"/>
    <property type="match status" value="1"/>
</dbReference>
<evidence type="ECO:0000256" key="1">
    <source>
        <dbReference type="ARBA" id="ARBA00010761"/>
    </source>
</evidence>
<evidence type="ECO:0000256" key="3">
    <source>
        <dbReference type="ARBA" id="ARBA00023274"/>
    </source>
</evidence>
<keyword evidence="3" id="KW-0687">Ribonucleoprotein</keyword>
<sequence length="236" mass="27481">MAQKTNPIGLRLGLTQVWDLALQNYGGKNKFYSNFILKQITLNNFLQYYLYSKASNFIDKAYVELDYKNIVLRLSYTAKELAVNAQQLNFDERKVKEKLETIHICKTRIEIFHNYNFFITANLVAFYVKSLCEQKFSLKSIMLNLENFLKDNLDATKIVVLKNGVSVITFKGFRLRISGRFENTRNGMAKSYEQSYGSLSLIRLKNYVEFCSQPIFTKLGTCTFQVCLFYEIKDAN</sequence>
<protein>
    <submittedName>
        <fullName evidence="4">Ribosomal protein S3</fullName>
    </submittedName>
</protein>
<dbReference type="RefSeq" id="YP_009988337.1">
    <property type="nucleotide sequence ID" value="NC_052714.1"/>
</dbReference>
<comment type="similarity">
    <text evidence="1">Belongs to the universal ribosomal protein uS3 family.</text>
</comment>
<organism evidence="4">
    <name type="scientific">Gelidiella flabella</name>
    <dbReference type="NCBI Taxonomy" id="2026927"/>
    <lineage>
        <taxon>Eukaryota</taxon>
        <taxon>Rhodophyta</taxon>
        <taxon>Florideophyceae</taxon>
        <taxon>Rhodymeniophycidae</taxon>
        <taxon>Gelidiales</taxon>
        <taxon>Gelidiellaceae</taxon>
        <taxon>Gelidiella</taxon>
    </lineage>
</organism>
<evidence type="ECO:0000256" key="2">
    <source>
        <dbReference type="ARBA" id="ARBA00022980"/>
    </source>
</evidence>
<dbReference type="GO" id="GO:0005840">
    <property type="term" value="C:ribosome"/>
    <property type="evidence" value="ECO:0007669"/>
    <property type="project" value="UniProtKB-KW"/>
</dbReference>
<dbReference type="InterPro" id="IPR009019">
    <property type="entry name" value="KH_sf_prok-type"/>
</dbReference>
<dbReference type="SUPFAM" id="SSF54814">
    <property type="entry name" value="Prokaryotic type KH domain (KH-domain type II)"/>
    <property type="match status" value="1"/>
</dbReference>
<gene>
    <name evidence="4" type="primary">rps3</name>
</gene>
<evidence type="ECO:0000313" key="4">
    <source>
        <dbReference type="EMBL" id="QNM39613.1"/>
    </source>
</evidence>